<reference evidence="2 3" key="2">
    <citation type="journal article" date="2010" name="Stand. Genomic Sci.">
        <title>Complete genome sequence of Chitinophaga pinensis type strain (UQM 2034).</title>
        <authorList>
            <person name="Glavina Del Rio T."/>
            <person name="Abt B."/>
            <person name="Spring S."/>
            <person name="Lapidus A."/>
            <person name="Nolan M."/>
            <person name="Tice H."/>
            <person name="Copeland A."/>
            <person name="Cheng J.F."/>
            <person name="Chen F."/>
            <person name="Bruce D."/>
            <person name="Goodwin L."/>
            <person name="Pitluck S."/>
            <person name="Ivanova N."/>
            <person name="Mavromatis K."/>
            <person name="Mikhailova N."/>
            <person name="Pati A."/>
            <person name="Chen A."/>
            <person name="Palaniappan K."/>
            <person name="Land M."/>
            <person name="Hauser L."/>
            <person name="Chang Y.J."/>
            <person name="Jeffries C.D."/>
            <person name="Chain P."/>
            <person name="Saunders E."/>
            <person name="Detter J.C."/>
            <person name="Brettin T."/>
            <person name="Rohde M."/>
            <person name="Goker M."/>
            <person name="Bristow J."/>
            <person name="Eisen J.A."/>
            <person name="Markowitz V."/>
            <person name="Hugenholtz P."/>
            <person name="Kyrpides N.C."/>
            <person name="Klenk H.P."/>
            <person name="Lucas S."/>
        </authorList>
    </citation>
    <scope>NUCLEOTIDE SEQUENCE [LARGE SCALE GENOMIC DNA]</scope>
    <source>
        <strain evidence="3">ATCC 43595 / DSM 2588 / LMG 13176 / NBRC 15968 / NCIMB 11800 / UQM 2034</strain>
    </source>
</reference>
<dbReference type="KEGG" id="cpi:Cpin_3903"/>
<reference evidence="3" key="1">
    <citation type="submission" date="2009-08" db="EMBL/GenBank/DDBJ databases">
        <title>The complete genome of Chitinophaga pinensis DSM 2588.</title>
        <authorList>
            <consortium name="US DOE Joint Genome Institute (JGI-PGF)"/>
            <person name="Lucas S."/>
            <person name="Copeland A."/>
            <person name="Lapidus A."/>
            <person name="Glavina del Rio T."/>
            <person name="Dalin E."/>
            <person name="Tice H."/>
            <person name="Bruce D."/>
            <person name="Goodwin L."/>
            <person name="Pitluck S."/>
            <person name="Kyrpides N."/>
            <person name="Mavromatis K."/>
            <person name="Ivanova N."/>
            <person name="Mikhailova N."/>
            <person name="Sims D."/>
            <person name="Meinche L."/>
            <person name="Brettin T."/>
            <person name="Detter J.C."/>
            <person name="Han C."/>
            <person name="Larimer F."/>
            <person name="Land M."/>
            <person name="Hauser L."/>
            <person name="Markowitz V."/>
            <person name="Cheng J.-F."/>
            <person name="Hugenholtz P."/>
            <person name="Woyke T."/>
            <person name="Wu D."/>
            <person name="Spring S."/>
            <person name="Klenk H.-P."/>
            <person name="Eisen J.A."/>
        </authorList>
    </citation>
    <scope>NUCLEOTIDE SEQUENCE [LARGE SCALE GENOMIC DNA]</scope>
    <source>
        <strain evidence="3">ATCC 43595 / DSM 2588 / LMG 13176 / NBRC 15968 / NCIMB 11800 / UQM 2034</strain>
    </source>
</reference>
<accession>A0A979G5R3</accession>
<dbReference type="EMBL" id="CP001699">
    <property type="protein sequence ID" value="ACU61365.1"/>
    <property type="molecule type" value="Genomic_DNA"/>
</dbReference>
<dbReference type="Proteomes" id="UP000002215">
    <property type="component" value="Chromosome"/>
</dbReference>
<evidence type="ECO:0000313" key="2">
    <source>
        <dbReference type="EMBL" id="ACU61365.1"/>
    </source>
</evidence>
<dbReference type="AlphaFoldDB" id="A0A979G5R3"/>
<sequence length="439" mass="47555">MRPDVDKVDLYSIRELSPAEPLTPDEDWLVALCNPNTGVSYKAGLELLGYIISNMIGSGIVLPERVYRIGELLPSGVTVGTYMDTDGLEKGYINDPYLDGKVYSVNRRGIELMVKGLEWDNDQPSRQVRLLRTDANGEGDVFNDGEIITLQFQPQISPIISAPDAIGRFVSGVYPVAGNTFLTASSHRKHITIQSAGTITLSSSYPENVICSISQNTLTDAQSTINAPLGQVIGFNGTGVQGVWLGRNERISLIRSGVSWYIVDDNIGYYRVGQIVAGRLRGPNQLIAQGQTVLRSDYPRLLDYLNRLNAAYPGVVLNAASWGSAKTYWGWGDGVNTLQVPDLRGYFPRWLDLGANIDADRVASSLQNKPGSAQSDEFKSHTHTWRAETSNDSLGGTGWVTSSSGNGGAGTNTLHAANDATGGSETRPKNIGELPLIYV</sequence>
<dbReference type="OrthoDB" id="9810174at2"/>
<gene>
    <name evidence="2" type="ordered locus">Cpin_3903</name>
</gene>
<name>A0A979G5R3_CHIPD</name>
<dbReference type="SUPFAM" id="SSF88874">
    <property type="entry name" value="Receptor-binding domain of short tail fibre protein gp12"/>
    <property type="match status" value="1"/>
</dbReference>
<feature type="compositionally biased region" description="Polar residues" evidence="1">
    <location>
        <begin position="365"/>
        <end position="375"/>
    </location>
</feature>
<feature type="region of interest" description="Disordered" evidence="1">
    <location>
        <begin position="365"/>
        <end position="431"/>
    </location>
</feature>
<dbReference type="RefSeq" id="WP_012791538.1">
    <property type="nucleotide sequence ID" value="NC_013132.1"/>
</dbReference>
<evidence type="ECO:0000313" key="3">
    <source>
        <dbReference type="Proteomes" id="UP000002215"/>
    </source>
</evidence>
<protein>
    <submittedName>
        <fullName evidence="2">Uncharacterized protein</fullName>
    </submittedName>
</protein>
<proteinExistence type="predicted"/>
<evidence type="ECO:0000256" key="1">
    <source>
        <dbReference type="SAM" id="MobiDB-lite"/>
    </source>
</evidence>
<organism evidence="2 3">
    <name type="scientific">Chitinophaga pinensis (strain ATCC 43595 / DSM 2588 / LMG 13176 / NBRC 15968 / NCIMB 11800 / UQM 2034)</name>
    <dbReference type="NCBI Taxonomy" id="485918"/>
    <lineage>
        <taxon>Bacteria</taxon>
        <taxon>Pseudomonadati</taxon>
        <taxon>Bacteroidota</taxon>
        <taxon>Chitinophagia</taxon>
        <taxon>Chitinophagales</taxon>
        <taxon>Chitinophagaceae</taxon>
        <taxon>Chitinophaga</taxon>
    </lineage>
</organism>